<dbReference type="SMART" id="SM00257">
    <property type="entry name" value="LysM"/>
    <property type="match status" value="1"/>
</dbReference>
<dbReference type="GO" id="GO:0016020">
    <property type="term" value="C:membrane"/>
    <property type="evidence" value="ECO:0007669"/>
    <property type="project" value="InterPro"/>
</dbReference>
<dbReference type="Gene3D" id="1.10.530.10">
    <property type="match status" value="1"/>
</dbReference>
<dbReference type="Proteomes" id="UP000477980">
    <property type="component" value="Unassembled WGS sequence"/>
</dbReference>
<dbReference type="Pfam" id="PF01464">
    <property type="entry name" value="SLT"/>
    <property type="match status" value="1"/>
</dbReference>
<comment type="similarity">
    <text evidence="1">Belongs to the transglycosylase Slt family.</text>
</comment>
<feature type="compositionally biased region" description="Low complexity" evidence="2">
    <location>
        <begin position="375"/>
        <end position="392"/>
    </location>
</feature>
<dbReference type="EMBL" id="VZAH01000056">
    <property type="protein sequence ID" value="MQP13853.1"/>
    <property type="molecule type" value="Genomic_DNA"/>
</dbReference>
<dbReference type="Gene3D" id="3.10.350.10">
    <property type="entry name" value="LysM domain"/>
    <property type="match status" value="1"/>
</dbReference>
<evidence type="ECO:0000256" key="1">
    <source>
        <dbReference type="ARBA" id="ARBA00007734"/>
    </source>
</evidence>
<dbReference type="CDD" id="cd00118">
    <property type="entry name" value="LysM"/>
    <property type="match status" value="1"/>
</dbReference>
<dbReference type="CDD" id="cd16894">
    <property type="entry name" value="MltD-like"/>
    <property type="match status" value="1"/>
</dbReference>
<evidence type="ECO:0000313" key="5">
    <source>
        <dbReference type="EMBL" id="MQP13853.1"/>
    </source>
</evidence>
<accession>A0A6G1VM84</accession>
<name>A0A6G1VM84_9BACT</name>
<dbReference type="InterPro" id="IPR008258">
    <property type="entry name" value="Transglycosylase_SLT_dom_1"/>
</dbReference>
<dbReference type="SUPFAM" id="SSF53955">
    <property type="entry name" value="Lysozyme-like"/>
    <property type="match status" value="1"/>
</dbReference>
<dbReference type="InterPro" id="IPR018392">
    <property type="entry name" value="LysM"/>
</dbReference>
<proteinExistence type="inferred from homology"/>
<dbReference type="SUPFAM" id="SSF54106">
    <property type="entry name" value="LysM domain"/>
    <property type="match status" value="1"/>
</dbReference>
<feature type="signal peptide" evidence="3">
    <location>
        <begin position="1"/>
        <end position="20"/>
    </location>
</feature>
<dbReference type="InterPro" id="IPR000189">
    <property type="entry name" value="Transglyc_AS"/>
</dbReference>
<reference evidence="5 6" key="1">
    <citation type="submission" date="2019-09" db="EMBL/GenBank/DDBJ databases">
        <title>Distinct polysaccharide growth profiles of human intestinal Prevotella copri isolates.</title>
        <authorList>
            <person name="Fehlner-Peach H."/>
            <person name="Magnabosco C."/>
            <person name="Raghavan V."/>
            <person name="Scher J.U."/>
            <person name="Tett A."/>
            <person name="Cox L.M."/>
            <person name="Gottsegen C."/>
            <person name="Watters A."/>
            <person name="Wiltshire- Gordon J.D."/>
            <person name="Segata N."/>
            <person name="Bonneau R."/>
            <person name="Littman D.R."/>
        </authorList>
    </citation>
    <scope>NUCLEOTIDE SEQUENCE [LARGE SCALE GENOMIC DNA]</scope>
    <source>
        <strain evidence="6">iAA917</strain>
    </source>
</reference>
<dbReference type="InterPro" id="IPR036779">
    <property type="entry name" value="LysM_dom_sf"/>
</dbReference>
<evidence type="ECO:0000259" key="4">
    <source>
        <dbReference type="PROSITE" id="PS51782"/>
    </source>
</evidence>
<dbReference type="GO" id="GO:0000270">
    <property type="term" value="P:peptidoglycan metabolic process"/>
    <property type="evidence" value="ECO:0007669"/>
    <property type="project" value="InterPro"/>
</dbReference>
<protein>
    <submittedName>
        <fullName evidence="5">Transglycosylase SLT domain-containing protein</fullName>
    </submittedName>
</protein>
<keyword evidence="3" id="KW-0732">Signal</keyword>
<dbReference type="Pfam" id="PF01476">
    <property type="entry name" value="LysM"/>
    <property type="match status" value="1"/>
</dbReference>
<evidence type="ECO:0000256" key="2">
    <source>
        <dbReference type="SAM" id="MobiDB-lite"/>
    </source>
</evidence>
<evidence type="ECO:0000256" key="3">
    <source>
        <dbReference type="SAM" id="SignalP"/>
    </source>
</evidence>
<organism evidence="5 6">
    <name type="scientific">Segatella copri</name>
    <dbReference type="NCBI Taxonomy" id="165179"/>
    <lineage>
        <taxon>Bacteria</taxon>
        <taxon>Pseudomonadati</taxon>
        <taxon>Bacteroidota</taxon>
        <taxon>Bacteroidia</taxon>
        <taxon>Bacteroidales</taxon>
        <taxon>Prevotellaceae</taxon>
        <taxon>Segatella</taxon>
    </lineage>
</organism>
<sequence length="458" mass="52285">MKKIIIMAAAMLFSWQGIQAQNDNTEDNDDVITVTDKDGKQEEIEVPEGLEDNLDSLLRLYNTQAYMMADTSCKYRDVNPVFETQVYIDRLKRLPTLIEMPYNEVVQKFIDRYSGKLRRSVSFMLGASNFYMPIFEEALEAYNLPLELKYLPVIESALNPKAVSRVGATGLWQFMLSTGKRYGLEVNTLYDERRDPVKASYAAAHYLRDLYKIFDDWNLVIAAYNCGPAKVNKAIHRAKGETDYWKIYPYLPKETRGYVPAFIAANYIMNYYCDHNICPMVTELPTKTDTVEVNQDVHIEQIAKVLNIDAEHLRNLNPQYRRDIINGSHRPMPVRLPESLIGAFIDNRDSIFSYRADELLQKRDVVEVNDDEPSYSRSRSSRSRSSVSSSRSSRSKSSRNSRGKKGKSKNARSKSVTIKSGDTLSEIAARNGTTVKKLKKLNKISGNSIRAGKKIKVK</sequence>
<feature type="region of interest" description="Disordered" evidence="2">
    <location>
        <begin position="368"/>
        <end position="432"/>
    </location>
</feature>
<dbReference type="PANTHER" id="PTHR37423:SF2">
    <property type="entry name" value="MEMBRANE-BOUND LYTIC MUREIN TRANSGLYCOSYLASE C"/>
    <property type="match status" value="1"/>
</dbReference>
<evidence type="ECO:0000313" key="6">
    <source>
        <dbReference type="Proteomes" id="UP000477980"/>
    </source>
</evidence>
<dbReference type="GO" id="GO:0008933">
    <property type="term" value="F:peptidoglycan lytic transglycosylase activity"/>
    <property type="evidence" value="ECO:0007669"/>
    <property type="project" value="InterPro"/>
</dbReference>
<dbReference type="RefSeq" id="WP_153090297.1">
    <property type="nucleotide sequence ID" value="NZ_VZAH01000056.1"/>
</dbReference>
<gene>
    <name evidence="5" type="ORF">F7D25_05415</name>
</gene>
<dbReference type="AlphaFoldDB" id="A0A6G1VM84"/>
<feature type="compositionally biased region" description="Basic residues" evidence="2">
    <location>
        <begin position="393"/>
        <end position="412"/>
    </location>
</feature>
<dbReference type="InterPro" id="IPR023346">
    <property type="entry name" value="Lysozyme-like_dom_sf"/>
</dbReference>
<feature type="domain" description="LysM" evidence="4">
    <location>
        <begin position="414"/>
        <end position="457"/>
    </location>
</feature>
<dbReference type="PANTHER" id="PTHR37423">
    <property type="entry name" value="SOLUBLE LYTIC MUREIN TRANSGLYCOSYLASE-RELATED"/>
    <property type="match status" value="1"/>
</dbReference>
<feature type="chain" id="PRO_5026272770" evidence="3">
    <location>
        <begin position="21"/>
        <end position="458"/>
    </location>
</feature>
<comment type="caution">
    <text evidence="5">The sequence shown here is derived from an EMBL/GenBank/DDBJ whole genome shotgun (WGS) entry which is preliminary data.</text>
</comment>
<dbReference type="PROSITE" id="PS00922">
    <property type="entry name" value="TRANSGLYCOSYLASE"/>
    <property type="match status" value="1"/>
</dbReference>
<dbReference type="OrthoDB" id="9815002at2"/>
<dbReference type="PROSITE" id="PS51782">
    <property type="entry name" value="LYSM"/>
    <property type="match status" value="1"/>
</dbReference>